<proteinExistence type="predicted"/>
<accession>A0A1D9G746</accession>
<evidence type="ECO:0000313" key="1">
    <source>
        <dbReference type="EMBL" id="AOY83315.1"/>
    </source>
</evidence>
<sequence>MIYPGGKNSATNDEAPVLFPTEKVAALTGSKAVACKATEVPKTTTAARMKATDFYFIDFEVVICWLIKW</sequence>
<dbReference type="Proteomes" id="UP000176944">
    <property type="component" value="Chromosome"/>
</dbReference>
<reference evidence="2" key="1">
    <citation type="submission" date="2016-10" db="EMBL/GenBank/DDBJ databases">
        <title>Comparative genomics uncovers the prolific and rare metabolic potential of the cyanobacterial genus Moorea.</title>
        <authorList>
            <person name="Leao T."/>
            <person name="Castelao G."/>
            <person name="Korobeynikov A."/>
            <person name="Monroe E.A."/>
            <person name="Podell S."/>
            <person name="Glukhov E."/>
            <person name="Allen E."/>
            <person name="Gerwick W.H."/>
            <person name="Gerwick L."/>
        </authorList>
    </citation>
    <scope>NUCLEOTIDE SEQUENCE [LARGE SCALE GENOMIC DNA]</scope>
    <source>
        <strain evidence="2">JHB</strain>
    </source>
</reference>
<protein>
    <submittedName>
        <fullName evidence="1">Uncharacterized protein</fullName>
    </submittedName>
</protein>
<evidence type="ECO:0000313" key="2">
    <source>
        <dbReference type="Proteomes" id="UP000176944"/>
    </source>
</evidence>
<organism evidence="1 2">
    <name type="scientific">Moorena producens (strain JHB)</name>
    <dbReference type="NCBI Taxonomy" id="1454205"/>
    <lineage>
        <taxon>Bacteria</taxon>
        <taxon>Bacillati</taxon>
        <taxon>Cyanobacteriota</taxon>
        <taxon>Cyanophyceae</taxon>
        <taxon>Coleofasciculales</taxon>
        <taxon>Coleofasciculaceae</taxon>
        <taxon>Moorena</taxon>
    </lineage>
</organism>
<dbReference type="EMBL" id="CP017708">
    <property type="protein sequence ID" value="AOY83315.1"/>
    <property type="molecule type" value="Genomic_DNA"/>
</dbReference>
<name>A0A1D9G746_MOOP1</name>
<gene>
    <name evidence="1" type="ORF">BJP36_28755</name>
</gene>
<dbReference type="AlphaFoldDB" id="A0A1D9G746"/>